<dbReference type="Proteomes" id="UP000184513">
    <property type="component" value="Unassembled WGS sequence"/>
</dbReference>
<dbReference type="OrthoDB" id="9808260at2"/>
<organism evidence="1 2">
    <name type="scientific">Cyclobacterium lianum</name>
    <dbReference type="NCBI Taxonomy" id="388280"/>
    <lineage>
        <taxon>Bacteria</taxon>
        <taxon>Pseudomonadati</taxon>
        <taxon>Bacteroidota</taxon>
        <taxon>Cytophagia</taxon>
        <taxon>Cytophagales</taxon>
        <taxon>Cyclobacteriaceae</taxon>
        <taxon>Cyclobacterium</taxon>
    </lineage>
</organism>
<name>A0A1M7NHT3_9BACT</name>
<reference evidence="1 2" key="1">
    <citation type="submission" date="2016-11" db="EMBL/GenBank/DDBJ databases">
        <authorList>
            <person name="Jaros S."/>
            <person name="Januszkiewicz K."/>
            <person name="Wedrychowicz H."/>
        </authorList>
    </citation>
    <scope>NUCLEOTIDE SEQUENCE [LARGE SCALE GENOMIC DNA]</scope>
    <source>
        <strain evidence="1 2">CGMCC 1.6102</strain>
    </source>
</reference>
<keyword evidence="2" id="KW-1185">Reference proteome</keyword>
<dbReference type="RefSeq" id="WP_073094559.1">
    <property type="nucleotide sequence ID" value="NZ_FRCY01000005.1"/>
</dbReference>
<evidence type="ECO:0000313" key="2">
    <source>
        <dbReference type="Proteomes" id="UP000184513"/>
    </source>
</evidence>
<accession>A0A1M7NHT3</accession>
<dbReference type="AlphaFoldDB" id="A0A1M7NHT3"/>
<sequence length="556" mass="63985">MRSFFIFIFLTAHTTTYSLSQSPFLPFDRDYYQLIERYEIKQGAFTEQFHSGTKPYTRKAVAGFVAAYKQSVPALSAVDAFNLNFLLQDSWEYVSDTLSPSQTPLGKHIYQRPADFYYYRDPVLDVHINPIIYLQGGIESQENALRFRNTRGVALRGSIDRKIGFYTMLATTDLVFPSWIKRYVSHQGAIPGQGFWKRYGEQGYSFFSARGHLNFKATEHIQVVFGHDSHFIGEGFRSFVLSDFSNPFVFLKLNTQIGRLSFTNLWGQMTADIITDRGFPTDGRYPQKWFSFHRLGLNLGNRFNLGVYESVMASQMDWNYLNPIIFYRWVEHQLGTPDKVMLGADFKWHPARNMQAYGQFVLDEFVFNEFFGISGKGSSRNKHGFQLGYKYISLAGISNLDMQIEYNHARPFTYQEKFAYQSYTNYNIPLTHPLGANFREFMASTTFQPLPKLRLNGIFVFQTKGVDPGKSANFGGDIRKSRQQTSTGLFGNFIGQGVRQETLMFTLQAEYMLRHNLFLDFAHTIRKDKGGAGSLPDTAFGQMALRLNMGRFDPHF</sequence>
<dbReference type="InterPro" id="IPR038636">
    <property type="entry name" value="Wzi_sf"/>
</dbReference>
<dbReference type="STRING" id="388280.SAMN04488057_105337"/>
<evidence type="ECO:0000313" key="1">
    <source>
        <dbReference type="EMBL" id="SHN03308.1"/>
    </source>
</evidence>
<dbReference type="Gene3D" id="2.40.160.130">
    <property type="entry name" value="Capsule assembly protein Wzi"/>
    <property type="match status" value="1"/>
</dbReference>
<gene>
    <name evidence="1" type="ORF">SAMN04488057_105337</name>
</gene>
<proteinExistence type="predicted"/>
<protein>
    <submittedName>
        <fullName evidence="1">Capsule assembly protein Wzi</fullName>
    </submittedName>
</protein>
<dbReference type="EMBL" id="FRCY01000005">
    <property type="protein sequence ID" value="SHN03308.1"/>
    <property type="molecule type" value="Genomic_DNA"/>
</dbReference>